<keyword evidence="3 8" id="KW-0812">Transmembrane</keyword>
<evidence type="ECO:0000259" key="9">
    <source>
        <dbReference type="PROSITE" id="PS50156"/>
    </source>
</evidence>
<dbReference type="FunFam" id="1.20.1640.10:FF:000048">
    <property type="entry name" value="protein patched homolog 1 isoform X2"/>
    <property type="match status" value="1"/>
</dbReference>
<keyword evidence="11" id="KW-1185">Reference proteome</keyword>
<dbReference type="InterPro" id="IPR000731">
    <property type="entry name" value="SSD"/>
</dbReference>
<sequence length="1549" mass="172940">MSTFPSRNSGWAAERLREIDQGHAKGNRPALVVRSLLQSFLRGLGRFIQRRCGTVIMLGFLLLIISAIGLIKAELETNAENLWIEVIMATKMVSAWRAVTGKSLKIQIIAHTDTSNKHVRTSTRNLDTSKIVRNKGKHKDSHLLDLRYLLPPEKKFKMDGRLEKELLYTKKALGEGYGGTHELLIQTPNIKGTNILSVQAMKRHLDVLMRVTNISVELFDQTWTLKDICYTLSLPPLDDNMGLDSIIQQLLPCVIITPLDCFWEGAKPLGPHNKVNLGSTFPDIKWKSLNPIELVEHIYEFYPPMNEKLMGLLNEAGISSGYMKKPCLDPFDPECPDTAPNYRKEKPDIGVEVTDGCQGFATKYLDWPEELIVGGVTKNRTDFVRSAEALQSIVLLMGKQQMYTHWHGAAKVQHLEQQWSEDEASQVLEAWKREFTKTVNLVDQSGEDSEVLAFSSTSFNDLLKDFSKTSYSKVAIGYALMLLYACVTLKHWTNAVDSHGALGFAGVLLVTVAVASGLGFCSFVNIKFNAASTQILPYLALGLGVDDMFLLAHTYASTRDKTKEPAAYCLGSTGVSVFLTSFNNMFAFFMAALIPIPALRSFSLQAGIVVLFNFFAVIVIFPAMIVIDRSRRKSGKYDLLCCIERRTEPQRISITPSTTGHDSDLVLHRYHSSCNSMSDISVLQGLSGTVILPGNIQATASQTLHFPNVVTVQASASAEVGNTPLTERLRHKRGCPSRDRQMTESSDFELSALGNIRSSNGVGNAKAKAGASANVVQVQLGRSLDTEQQDGHDFNTRPSSHQGHNKSFAIYSEQTPADSCTCGEAGPDLRGRRRTYKGQSKDTIDENAVVLASRGESKIRTLPPTNTPRNVQFQVSANAAANGESTVATAECSSVQDLMRTRSSNSRSSPGLDSMWRASTNRSMSDPDLESNRWSMVKEKLQVLSLSYFAKEYYGPWLQKMPVKISVLFVFACVFAAGVYGCMKVEEGLDLTDVVPRKSPEHKFVKAQFEYFSFYQMQIVTKGSYDYPNGQELLLKFHEAFKKIDNIIKTPEGELPLFWLMYFRDWLKDLQKAFDKDWEEGRITYAGWYENASDYGFQESTLIEFDCLFVAPPNQQVRSVRLVNEDGIIRPETFYKYLMVWYNMDPIGYTYSQANIRPEPEESWYNKRSTQDYSAMRVEPPAPVINFSYIPFKLINLRETKDFIHVIKSVRALCEEFEKAGLPNYPSGIPFIFWEQYIWLGKHLMTAVAIVLSASFVVMAVILCNFWAAMLIVIVLVMITVEVYGFMGLAGIKLSAVPAVTLILSVGVGVEFTVHMCMKFLTSTGDRNQRMQRAVEYVFSPVVDGAVSTLLGVIMLAGSDFDFIVRYFFNLLAALIVIGTLNGLVFLPVLLSLAGPGPEIEEVRPPGTASSTASNGELLPSSTCRQRTPRSDSEVCIMETIPKQQEKSSSSGGRRTRHKRVPHKSNRRSNRSRTPTVDSDSSSSTVTRVTARATVTVEVHTEQVSTERSAYQNFRSGGAQVGPIRSEREIDEEDLQVTNLEEYEDDVKR</sequence>
<feature type="transmembrane region" description="Helical" evidence="8">
    <location>
        <begin position="1244"/>
        <end position="1264"/>
    </location>
</feature>
<feature type="compositionally biased region" description="Acidic residues" evidence="7">
    <location>
        <begin position="1529"/>
        <end position="1549"/>
    </location>
</feature>
<dbReference type="Proteomes" id="UP000275408">
    <property type="component" value="Unassembled WGS sequence"/>
</dbReference>
<dbReference type="PROSITE" id="PS50156">
    <property type="entry name" value="SSD"/>
    <property type="match status" value="1"/>
</dbReference>
<name>A0A3M6TCK6_POCDA</name>
<feature type="region of interest" description="Disordered" evidence="7">
    <location>
        <begin position="1401"/>
        <end position="1491"/>
    </location>
</feature>
<evidence type="ECO:0000256" key="2">
    <source>
        <dbReference type="ARBA" id="ARBA00005585"/>
    </source>
</evidence>
<evidence type="ECO:0000256" key="3">
    <source>
        <dbReference type="ARBA" id="ARBA00022692"/>
    </source>
</evidence>
<feature type="domain" description="SSD" evidence="9">
    <location>
        <begin position="470"/>
        <end position="627"/>
    </location>
</feature>
<evidence type="ECO:0000256" key="5">
    <source>
        <dbReference type="ARBA" id="ARBA00023136"/>
    </source>
</evidence>
<dbReference type="GO" id="GO:0005886">
    <property type="term" value="C:plasma membrane"/>
    <property type="evidence" value="ECO:0007669"/>
    <property type="project" value="TreeGrafter"/>
</dbReference>
<evidence type="ECO:0000313" key="11">
    <source>
        <dbReference type="Proteomes" id="UP000275408"/>
    </source>
</evidence>
<feature type="transmembrane region" description="Helical" evidence="8">
    <location>
        <begin position="501"/>
        <end position="526"/>
    </location>
</feature>
<feature type="transmembrane region" description="Helical" evidence="8">
    <location>
        <begin position="538"/>
        <end position="556"/>
    </location>
</feature>
<evidence type="ECO:0000256" key="7">
    <source>
        <dbReference type="SAM" id="MobiDB-lite"/>
    </source>
</evidence>
<comment type="caution">
    <text evidence="10">The sequence shown here is derived from an EMBL/GenBank/DDBJ whole genome shotgun (WGS) entry which is preliminary data.</text>
</comment>
<feature type="compositionally biased region" description="Basic residues" evidence="7">
    <location>
        <begin position="1454"/>
        <end position="1471"/>
    </location>
</feature>
<proteinExistence type="inferred from homology"/>
<feature type="compositionally biased region" description="Polar residues" evidence="7">
    <location>
        <begin position="899"/>
        <end position="924"/>
    </location>
</feature>
<feature type="transmembrane region" description="Helical" evidence="8">
    <location>
        <begin position="470"/>
        <end position="489"/>
    </location>
</feature>
<dbReference type="Pfam" id="PF12349">
    <property type="entry name" value="Sterol-sensing"/>
    <property type="match status" value="1"/>
</dbReference>
<accession>A0A3M6TCK6</accession>
<keyword evidence="4 8" id="KW-1133">Transmembrane helix</keyword>
<dbReference type="STRING" id="46731.A0A3M6TCK6"/>
<comment type="similarity">
    <text evidence="2">Belongs to the patched family.</text>
</comment>
<feature type="transmembrane region" description="Helical" evidence="8">
    <location>
        <begin position="568"/>
        <end position="594"/>
    </location>
</feature>
<feature type="transmembrane region" description="Helical" evidence="8">
    <location>
        <begin position="1271"/>
        <end position="1290"/>
    </location>
</feature>
<dbReference type="PANTHER" id="PTHR46022">
    <property type="entry name" value="PROTEIN PATCHED"/>
    <property type="match status" value="1"/>
</dbReference>
<evidence type="ECO:0000256" key="1">
    <source>
        <dbReference type="ARBA" id="ARBA00004141"/>
    </source>
</evidence>
<evidence type="ECO:0000256" key="4">
    <source>
        <dbReference type="ARBA" id="ARBA00022989"/>
    </source>
</evidence>
<feature type="transmembrane region" description="Helical" evidence="8">
    <location>
        <begin position="1296"/>
        <end position="1314"/>
    </location>
</feature>
<feature type="transmembrane region" description="Helical" evidence="8">
    <location>
        <begin position="1368"/>
        <end position="1394"/>
    </location>
</feature>
<organism evidence="10 11">
    <name type="scientific">Pocillopora damicornis</name>
    <name type="common">Cauliflower coral</name>
    <name type="synonym">Millepora damicornis</name>
    <dbReference type="NCBI Taxonomy" id="46731"/>
    <lineage>
        <taxon>Eukaryota</taxon>
        <taxon>Metazoa</taxon>
        <taxon>Cnidaria</taxon>
        <taxon>Anthozoa</taxon>
        <taxon>Hexacorallia</taxon>
        <taxon>Scleractinia</taxon>
        <taxon>Astrocoeniina</taxon>
        <taxon>Pocilloporidae</taxon>
        <taxon>Pocillopora</taxon>
    </lineage>
</organism>
<evidence type="ECO:0000256" key="6">
    <source>
        <dbReference type="ARBA" id="ARBA00023180"/>
    </source>
</evidence>
<feature type="compositionally biased region" description="Polar residues" evidence="7">
    <location>
        <begin position="1408"/>
        <end position="1426"/>
    </location>
</feature>
<gene>
    <name evidence="10" type="ORF">pdam_00020527</name>
</gene>
<feature type="transmembrane region" description="Helical" evidence="8">
    <location>
        <begin position="52"/>
        <end position="71"/>
    </location>
</feature>
<feature type="region of interest" description="Disordered" evidence="7">
    <location>
        <begin position="1508"/>
        <end position="1549"/>
    </location>
</feature>
<protein>
    <recommendedName>
        <fullName evidence="9">SSD domain-containing protein</fullName>
    </recommendedName>
</protein>
<comment type="subcellular location">
    <subcellularLocation>
        <location evidence="1">Membrane</location>
        <topology evidence="1">Multi-pass membrane protein</topology>
    </subcellularLocation>
</comment>
<evidence type="ECO:0000256" key="8">
    <source>
        <dbReference type="SAM" id="Phobius"/>
    </source>
</evidence>
<keyword evidence="6" id="KW-0325">Glycoprotein</keyword>
<dbReference type="SUPFAM" id="SSF82866">
    <property type="entry name" value="Multidrug efflux transporter AcrB transmembrane domain"/>
    <property type="match status" value="2"/>
</dbReference>
<keyword evidence="5 8" id="KW-0472">Membrane</keyword>
<feature type="transmembrane region" description="Helical" evidence="8">
    <location>
        <begin position="606"/>
        <end position="627"/>
    </location>
</feature>
<dbReference type="OrthoDB" id="5873834at2759"/>
<evidence type="ECO:0000313" key="10">
    <source>
        <dbReference type="EMBL" id="RMX39136.1"/>
    </source>
</evidence>
<dbReference type="InterPro" id="IPR053958">
    <property type="entry name" value="HMGCR/SNAP/NPC1-like_SSD"/>
</dbReference>
<feature type="region of interest" description="Disordered" evidence="7">
    <location>
        <begin position="899"/>
        <end position="929"/>
    </location>
</feature>
<feature type="transmembrane region" description="Helical" evidence="8">
    <location>
        <begin position="1334"/>
        <end position="1356"/>
    </location>
</feature>
<dbReference type="EMBL" id="RCHS01003865">
    <property type="protein sequence ID" value="RMX39136.1"/>
    <property type="molecule type" value="Genomic_DNA"/>
</dbReference>
<reference evidence="10 11" key="1">
    <citation type="journal article" date="2018" name="Sci. Rep.">
        <title>Comparative analysis of the Pocillopora damicornis genome highlights role of immune system in coral evolution.</title>
        <authorList>
            <person name="Cunning R."/>
            <person name="Bay R.A."/>
            <person name="Gillette P."/>
            <person name="Baker A.C."/>
            <person name="Traylor-Knowles N."/>
        </authorList>
    </citation>
    <scope>NUCLEOTIDE SEQUENCE [LARGE SCALE GENOMIC DNA]</scope>
    <source>
        <strain evidence="10">RSMAS</strain>
        <tissue evidence="10">Whole animal</tissue>
    </source>
</reference>
<feature type="compositionally biased region" description="Low complexity" evidence="7">
    <location>
        <begin position="1472"/>
        <end position="1491"/>
    </location>
</feature>
<dbReference type="PANTHER" id="PTHR46022:SF1">
    <property type="entry name" value="PROTEIN PATCHED"/>
    <property type="match status" value="1"/>
</dbReference>
<dbReference type="Gene3D" id="1.20.1640.10">
    <property type="entry name" value="Multidrug efflux transporter AcrB transmembrane domain"/>
    <property type="match status" value="2"/>
</dbReference>